<gene>
    <name evidence="3" type="ORF">DYH56_09800</name>
</gene>
<dbReference type="Proteomes" id="UP000263486">
    <property type="component" value="Unassembled WGS sequence"/>
</dbReference>
<protein>
    <recommendedName>
        <fullName evidence="2">Outer membrane protein beta-barrel domain-containing protein</fullName>
    </recommendedName>
</protein>
<dbReference type="Pfam" id="PF13505">
    <property type="entry name" value="OMP_b-brl"/>
    <property type="match status" value="1"/>
</dbReference>
<keyword evidence="4" id="KW-1185">Reference proteome</keyword>
<feature type="domain" description="Outer membrane protein beta-barrel" evidence="2">
    <location>
        <begin position="10"/>
        <end position="211"/>
    </location>
</feature>
<evidence type="ECO:0000313" key="3">
    <source>
        <dbReference type="EMBL" id="REI40767.1"/>
    </source>
</evidence>
<comment type="caution">
    <text evidence="3">The sequence shown here is derived from an EMBL/GenBank/DDBJ whole genome shotgun (WGS) entry which is preliminary data.</text>
</comment>
<sequence>MGDLIMKKLFLLVLVVLSTVTFAESDFYINPKIGVDIISGYERTYDDNGNTLLNSKTKGFGGEVAVEGYKILNEHIDVGLGLAYQVHAGRKHFNYKSKVDTSGVRYRSIPVYVTGRYNFISNSQVKPYLKANLGYSFNFDASDLKSKNTLNDRIEKTSIKVNSGLYWGVGAGIEYKNYTIELMYAINKCKVSGSRERVDYDRITLSVGYKFNF</sequence>
<accession>A0ABX9KFX9</accession>
<evidence type="ECO:0000259" key="2">
    <source>
        <dbReference type="Pfam" id="PF13505"/>
    </source>
</evidence>
<dbReference type="Gene3D" id="2.40.160.20">
    <property type="match status" value="1"/>
</dbReference>
<organism evidence="3 4">
    <name type="scientific">Psychrilyobacter piezotolerans</name>
    <dbReference type="NCBI Taxonomy" id="2293438"/>
    <lineage>
        <taxon>Bacteria</taxon>
        <taxon>Fusobacteriati</taxon>
        <taxon>Fusobacteriota</taxon>
        <taxon>Fusobacteriia</taxon>
        <taxon>Fusobacteriales</taxon>
        <taxon>Fusobacteriaceae</taxon>
        <taxon>Psychrilyobacter</taxon>
    </lineage>
</organism>
<dbReference type="SUPFAM" id="SSF56925">
    <property type="entry name" value="OMPA-like"/>
    <property type="match status" value="1"/>
</dbReference>
<evidence type="ECO:0000313" key="4">
    <source>
        <dbReference type="Proteomes" id="UP000263486"/>
    </source>
</evidence>
<reference evidence="3 4" key="1">
    <citation type="submission" date="2018-08" db="EMBL/GenBank/DDBJ databases">
        <title>Draft genome sequence of Psychrilyobacter sp. strain SD5 isolated from Black Sea water.</title>
        <authorList>
            <person name="Yadav S."/>
            <person name="Villanueva L."/>
            <person name="Damste J.S.S."/>
        </authorList>
    </citation>
    <scope>NUCLEOTIDE SEQUENCE [LARGE SCALE GENOMIC DNA]</scope>
    <source>
        <strain evidence="3 4">SD5</strain>
    </source>
</reference>
<evidence type="ECO:0000256" key="1">
    <source>
        <dbReference type="ARBA" id="ARBA00022729"/>
    </source>
</evidence>
<dbReference type="EMBL" id="QUAJ01000016">
    <property type="protein sequence ID" value="REI40767.1"/>
    <property type="molecule type" value="Genomic_DNA"/>
</dbReference>
<name>A0ABX9KFX9_9FUSO</name>
<proteinExistence type="predicted"/>
<keyword evidence="1" id="KW-0732">Signal</keyword>
<dbReference type="InterPro" id="IPR027385">
    <property type="entry name" value="Beta-barrel_OMP"/>
</dbReference>
<dbReference type="InterPro" id="IPR011250">
    <property type="entry name" value="OMP/PagP_B-barrel"/>
</dbReference>